<dbReference type="Proteomes" id="UP001061302">
    <property type="component" value="Chromosome"/>
</dbReference>
<name>A0ABY6DKC0_9NEIS</name>
<sequence length="693" mass="77141">MNQDRRTLWKHLPTLANRQQTPQAALNSRLLELMHTSNVNKIAPQQLADAQQVLALREALLARGDAGSDADWGEITALQRGIIERHLAARAEFYGADQVLPFDDAATLAREGRDTFLIIKFMDEAPHIRATLASLLTQTRVDLGRVVIVAVDNNSTDGSDRIIQETVAEIASKARVIYVNQPVPGGGSAARYGTDRSMATLYRMCELDQNWQRLQTARLAVTDGDTVYHHEVVHALCELFDQEPGVDGVMPFLIYKLTAALRFFRGYRPLDENALAEIARTTIPVAVQTCLSNTDGQRSYPHTGRRRDGDAMLLQHVDGSTVRVPLDCTAPDGRRFGVLQDPDGALAFAFEDRYLVLHRAPVSGFDAALVCLENQGIGKDEQWKWHTAIGHDLFLLWMFQQGGVPEEIVAPDTSDALKMFRCWAFAIGGQHQLSRPGLKIVTGTDYQSGRVLQSVGCLTVLGTAGAWAETEVDRLAKMVRNFANEQSVFYGETRSRGLDRASGLYLHMTRIQGKVEQEIRDYPDHFFRDIAFPERVVFPLRWLLQNAICAYAADDAALRGQLEQQLFVPMFGAARFAALRAAVLHDTALAQLRPLPLDPKRDQAEELAEALIMDAYPEIMQFYARTVAACLDAHGVPQADYAWLFDGIEQGRNALKEARPRVDPAAVWQGSEFVIDQARGQVVQMHDKQAETV</sequence>
<protein>
    <submittedName>
        <fullName evidence="2">Glycosyltransferase family 2 protein</fullName>
    </submittedName>
</protein>
<organism evidence="2 3">
    <name type="scientific">Chitiniphilus purpureus</name>
    <dbReference type="NCBI Taxonomy" id="2981137"/>
    <lineage>
        <taxon>Bacteria</taxon>
        <taxon>Pseudomonadati</taxon>
        <taxon>Pseudomonadota</taxon>
        <taxon>Betaproteobacteria</taxon>
        <taxon>Neisseriales</taxon>
        <taxon>Chitinibacteraceae</taxon>
        <taxon>Chitiniphilus</taxon>
    </lineage>
</organism>
<dbReference type="CDD" id="cd00761">
    <property type="entry name" value="Glyco_tranf_GTA_type"/>
    <property type="match status" value="1"/>
</dbReference>
<dbReference type="SUPFAM" id="SSF53448">
    <property type="entry name" value="Nucleotide-diphospho-sugar transferases"/>
    <property type="match status" value="1"/>
</dbReference>
<reference evidence="2" key="1">
    <citation type="submission" date="2022-10" db="EMBL/GenBank/DDBJ databases">
        <title>Chitiniphilus purpureus sp. nov., a novel chitin-degrading bacterium isolated from crawfish pond sediment.</title>
        <authorList>
            <person name="Li K."/>
        </authorList>
    </citation>
    <scope>NUCLEOTIDE SEQUENCE</scope>
    <source>
        <strain evidence="2">CD1</strain>
    </source>
</reference>
<dbReference type="Pfam" id="PF00535">
    <property type="entry name" value="Glycos_transf_2"/>
    <property type="match status" value="1"/>
</dbReference>
<accession>A0ABY6DKC0</accession>
<evidence type="ECO:0000259" key="1">
    <source>
        <dbReference type="Pfam" id="PF00535"/>
    </source>
</evidence>
<dbReference type="EMBL" id="CP106753">
    <property type="protein sequence ID" value="UXY14138.1"/>
    <property type="molecule type" value="Genomic_DNA"/>
</dbReference>
<proteinExistence type="predicted"/>
<dbReference type="InterPro" id="IPR001173">
    <property type="entry name" value="Glyco_trans_2-like"/>
</dbReference>
<evidence type="ECO:0000313" key="3">
    <source>
        <dbReference type="Proteomes" id="UP001061302"/>
    </source>
</evidence>
<dbReference type="RefSeq" id="WP_263123438.1">
    <property type="nucleotide sequence ID" value="NZ_CP106753.1"/>
</dbReference>
<keyword evidence="3" id="KW-1185">Reference proteome</keyword>
<feature type="domain" description="Glycosyltransferase 2-like" evidence="1">
    <location>
        <begin position="118"/>
        <end position="191"/>
    </location>
</feature>
<gene>
    <name evidence="2" type="ORF">N8I74_12495</name>
</gene>
<dbReference type="Gene3D" id="3.90.550.10">
    <property type="entry name" value="Spore Coat Polysaccharide Biosynthesis Protein SpsA, Chain A"/>
    <property type="match status" value="1"/>
</dbReference>
<dbReference type="InterPro" id="IPR029044">
    <property type="entry name" value="Nucleotide-diphossugar_trans"/>
</dbReference>
<evidence type="ECO:0000313" key="2">
    <source>
        <dbReference type="EMBL" id="UXY14138.1"/>
    </source>
</evidence>